<feature type="region of interest" description="Disordered" evidence="1">
    <location>
        <begin position="461"/>
        <end position="640"/>
    </location>
</feature>
<proteinExistence type="predicted"/>
<feature type="compositionally biased region" description="Polar residues" evidence="1">
    <location>
        <begin position="1"/>
        <end position="13"/>
    </location>
</feature>
<reference evidence="2 3" key="1">
    <citation type="submission" date="2024-10" db="EMBL/GenBank/DDBJ databases">
        <title>Updated reference genomes for cyclostephanoid diatoms.</title>
        <authorList>
            <person name="Roberts W.R."/>
            <person name="Alverson A.J."/>
        </authorList>
    </citation>
    <scope>NUCLEOTIDE SEQUENCE [LARGE SCALE GENOMIC DNA]</scope>
    <source>
        <strain evidence="2 3">AJA228-03</strain>
    </source>
</reference>
<feature type="region of interest" description="Disordered" evidence="1">
    <location>
        <begin position="180"/>
        <end position="235"/>
    </location>
</feature>
<feature type="compositionally biased region" description="Basic and acidic residues" evidence="1">
    <location>
        <begin position="188"/>
        <end position="200"/>
    </location>
</feature>
<evidence type="ECO:0000313" key="2">
    <source>
        <dbReference type="EMBL" id="KAL3806484.1"/>
    </source>
</evidence>
<feature type="compositionally biased region" description="Basic and acidic residues" evidence="1">
    <location>
        <begin position="550"/>
        <end position="578"/>
    </location>
</feature>
<evidence type="ECO:0000313" key="3">
    <source>
        <dbReference type="Proteomes" id="UP001530377"/>
    </source>
</evidence>
<feature type="region of interest" description="Disordered" evidence="1">
    <location>
        <begin position="263"/>
        <end position="310"/>
    </location>
</feature>
<accession>A0ABD3R0S0</accession>
<keyword evidence="3" id="KW-1185">Reference proteome</keyword>
<feature type="compositionally biased region" description="Basic and acidic residues" evidence="1">
    <location>
        <begin position="589"/>
        <end position="598"/>
    </location>
</feature>
<name>A0ABD3R0S0_9STRA</name>
<dbReference type="AlphaFoldDB" id="A0ABD3R0S0"/>
<feature type="region of interest" description="Disordered" evidence="1">
    <location>
        <begin position="1"/>
        <end position="128"/>
    </location>
</feature>
<evidence type="ECO:0000256" key="1">
    <source>
        <dbReference type="SAM" id="MobiDB-lite"/>
    </source>
</evidence>
<feature type="compositionally biased region" description="Basic and acidic residues" evidence="1">
    <location>
        <begin position="118"/>
        <end position="128"/>
    </location>
</feature>
<feature type="compositionally biased region" description="Low complexity" evidence="1">
    <location>
        <begin position="54"/>
        <end position="64"/>
    </location>
</feature>
<gene>
    <name evidence="2" type="ORF">ACHAXA_001839</name>
</gene>
<sequence>MSTFRPKQLTGTPRSIWHPSWSTALPTTATSVGGASRQASAAMTPRSIWHPSWSTATSTAPTKSADSKAESMNSPPSPPRSRKKIGCRSSLEFLDGGHDDTVAPRPPSRASKGKRNLRRAERRMSPEGKTKLDALLNLTDATDYLVFDEDADEITTSAVPEVKAAGHTKKRVVATTAHAGESTSNLTDKTEKRTPNEEVVRSVGFKSRSSSQVTPKANAANKSKHSPIPSFSPIDYRPLNHHANGAECPETSSMLKSYVEKWTKPSSDDNDDYLTESNDQSRFEDRKHSSIVADSSDERDNVPSPSAANEDLDVEYGRLALLKQELERKIQERALDVTRAHGGVAEASERLNPLLGQQFSTMNDRKDGMAPSTTGTREGLEHEYGQLTFFKRQLERKLQMQSFDAKASSPDVKSVTNDDVMAIRREGITRHDETPTREDVEFGEMVYQQRMAELKRFDLQGSSTDDDGYAATKYDGNGGRENSLPSHRGVRTRGVAKYRPDHFDENHDTAYDRSFSNTKTKKRRKRRVVETITRVIHEESEEEGSASTGGDRHETGRSFSLRDRHGDDRHTGYREPSNHRRGRFFSPKMEAHELRNPGRDYNAYDESGSDSSQGFVDDERRPYQTKWRSRKRKKAPRREK</sequence>
<feature type="compositionally biased region" description="Basic and acidic residues" evidence="1">
    <location>
        <begin position="498"/>
        <end position="511"/>
    </location>
</feature>
<dbReference type="Proteomes" id="UP001530377">
    <property type="component" value="Unassembled WGS sequence"/>
</dbReference>
<feature type="compositionally biased region" description="Basic residues" evidence="1">
    <location>
        <begin position="627"/>
        <end position="640"/>
    </location>
</feature>
<dbReference type="EMBL" id="JALLPB020000798">
    <property type="protein sequence ID" value="KAL3806484.1"/>
    <property type="molecule type" value="Genomic_DNA"/>
</dbReference>
<protein>
    <submittedName>
        <fullName evidence="2">Uncharacterized protein</fullName>
    </submittedName>
</protein>
<feature type="compositionally biased region" description="Polar residues" evidence="1">
    <location>
        <begin position="20"/>
        <end position="41"/>
    </location>
</feature>
<feature type="compositionally biased region" description="Basic and acidic residues" evidence="1">
    <location>
        <begin position="279"/>
        <end position="288"/>
    </location>
</feature>
<organism evidence="2 3">
    <name type="scientific">Cyclostephanos tholiformis</name>
    <dbReference type="NCBI Taxonomy" id="382380"/>
    <lineage>
        <taxon>Eukaryota</taxon>
        <taxon>Sar</taxon>
        <taxon>Stramenopiles</taxon>
        <taxon>Ochrophyta</taxon>
        <taxon>Bacillariophyta</taxon>
        <taxon>Coscinodiscophyceae</taxon>
        <taxon>Thalassiosirophycidae</taxon>
        <taxon>Stephanodiscales</taxon>
        <taxon>Stephanodiscaceae</taxon>
        <taxon>Cyclostephanos</taxon>
    </lineage>
</organism>
<comment type="caution">
    <text evidence="2">The sequence shown here is derived from an EMBL/GenBank/DDBJ whole genome shotgun (WGS) entry which is preliminary data.</text>
</comment>